<dbReference type="CDD" id="cd01876">
    <property type="entry name" value="YihA_EngB"/>
    <property type="match status" value="1"/>
</dbReference>
<dbReference type="InterPro" id="IPR027417">
    <property type="entry name" value="P-loop_NTPase"/>
</dbReference>
<evidence type="ECO:0000256" key="6">
    <source>
        <dbReference type="ARBA" id="ARBA00022842"/>
    </source>
</evidence>
<evidence type="ECO:0000256" key="3">
    <source>
        <dbReference type="ARBA" id="ARBA00022618"/>
    </source>
</evidence>
<keyword evidence="8 10" id="KW-0717">Septation</keyword>
<dbReference type="PANTHER" id="PTHR11649">
    <property type="entry name" value="MSS1/TRME-RELATED GTP-BINDING PROTEIN"/>
    <property type="match status" value="1"/>
</dbReference>
<dbReference type="GO" id="GO:0000917">
    <property type="term" value="P:division septum assembly"/>
    <property type="evidence" value="ECO:0007669"/>
    <property type="project" value="UniProtKB-KW"/>
</dbReference>
<dbReference type="EMBL" id="BQOL01000001">
    <property type="protein sequence ID" value="GKI18939.1"/>
    <property type="molecule type" value="Genomic_DNA"/>
</dbReference>
<evidence type="ECO:0000256" key="4">
    <source>
        <dbReference type="ARBA" id="ARBA00022723"/>
    </source>
</evidence>
<comment type="similarity">
    <text evidence="2 10">Belongs to the TRAFAC class TrmE-Era-EngA-EngB-Septin-like GTPase superfamily. EngB GTPase family.</text>
</comment>
<gene>
    <name evidence="10 12" type="primary">engB</name>
    <name evidence="12" type="ORF">CE91St16_18470</name>
</gene>
<dbReference type="HAMAP" id="MF_00321">
    <property type="entry name" value="GTPase_EngB"/>
    <property type="match status" value="1"/>
</dbReference>
<evidence type="ECO:0000313" key="13">
    <source>
        <dbReference type="Proteomes" id="UP001055105"/>
    </source>
</evidence>
<accession>A0AA37NNJ1</accession>
<evidence type="ECO:0000313" key="12">
    <source>
        <dbReference type="EMBL" id="GKI18939.1"/>
    </source>
</evidence>
<feature type="domain" description="EngB-type G" evidence="11">
    <location>
        <begin position="53"/>
        <end position="228"/>
    </location>
</feature>
<dbReference type="AlphaFoldDB" id="A0AA37NNJ1"/>
<proteinExistence type="inferred from homology"/>
<organism evidence="12 13">
    <name type="scientific">Alistipes finegoldii</name>
    <dbReference type="NCBI Taxonomy" id="214856"/>
    <lineage>
        <taxon>Bacteria</taxon>
        <taxon>Pseudomonadati</taxon>
        <taxon>Bacteroidota</taxon>
        <taxon>Bacteroidia</taxon>
        <taxon>Bacteroidales</taxon>
        <taxon>Rikenellaceae</taxon>
        <taxon>Alistipes</taxon>
    </lineage>
</organism>
<dbReference type="Gene3D" id="3.40.50.300">
    <property type="entry name" value="P-loop containing nucleotide triphosphate hydrolases"/>
    <property type="match status" value="1"/>
</dbReference>
<evidence type="ECO:0000256" key="2">
    <source>
        <dbReference type="ARBA" id="ARBA00009638"/>
    </source>
</evidence>
<evidence type="ECO:0000256" key="8">
    <source>
        <dbReference type="ARBA" id="ARBA00023210"/>
    </source>
</evidence>
<dbReference type="PANTHER" id="PTHR11649:SF13">
    <property type="entry name" value="ENGB-TYPE G DOMAIN-CONTAINING PROTEIN"/>
    <property type="match status" value="1"/>
</dbReference>
<evidence type="ECO:0000256" key="1">
    <source>
        <dbReference type="ARBA" id="ARBA00001946"/>
    </source>
</evidence>
<dbReference type="SUPFAM" id="SSF52540">
    <property type="entry name" value="P-loop containing nucleoside triphosphate hydrolases"/>
    <property type="match status" value="1"/>
</dbReference>
<dbReference type="Proteomes" id="UP001055105">
    <property type="component" value="Unassembled WGS sequence"/>
</dbReference>
<keyword evidence="4" id="KW-0479">Metal-binding</keyword>
<dbReference type="PROSITE" id="PS51706">
    <property type="entry name" value="G_ENGB"/>
    <property type="match status" value="1"/>
</dbReference>
<keyword evidence="3 10" id="KW-0132">Cell division</keyword>
<evidence type="ECO:0000256" key="7">
    <source>
        <dbReference type="ARBA" id="ARBA00023134"/>
    </source>
</evidence>
<name>A0AA37NNJ1_9BACT</name>
<dbReference type="InterPro" id="IPR030393">
    <property type="entry name" value="G_ENGB_dom"/>
</dbReference>
<keyword evidence="5 10" id="KW-0547">Nucleotide-binding</keyword>
<keyword evidence="9 10" id="KW-0131">Cell cycle</keyword>
<comment type="caution">
    <text evidence="12">The sequence shown here is derived from an EMBL/GenBank/DDBJ whole genome shotgun (WGS) entry which is preliminary data.</text>
</comment>
<dbReference type="GO" id="GO:0005525">
    <property type="term" value="F:GTP binding"/>
    <property type="evidence" value="ECO:0007669"/>
    <property type="project" value="UniProtKB-UniRule"/>
</dbReference>
<evidence type="ECO:0000256" key="9">
    <source>
        <dbReference type="ARBA" id="ARBA00023306"/>
    </source>
</evidence>
<dbReference type="NCBIfam" id="TIGR03598">
    <property type="entry name" value="GTPase_YsxC"/>
    <property type="match status" value="1"/>
</dbReference>
<keyword evidence="6" id="KW-0460">Magnesium</keyword>
<keyword evidence="7 10" id="KW-0342">GTP-binding</keyword>
<dbReference type="FunFam" id="3.40.50.300:FF:000098">
    <property type="entry name" value="Probable GTP-binding protein EngB"/>
    <property type="match status" value="1"/>
</dbReference>
<dbReference type="Pfam" id="PF01926">
    <property type="entry name" value="MMR_HSR1"/>
    <property type="match status" value="1"/>
</dbReference>
<comment type="cofactor">
    <cofactor evidence="1">
        <name>Mg(2+)</name>
        <dbReference type="ChEBI" id="CHEBI:18420"/>
    </cofactor>
</comment>
<evidence type="ECO:0000256" key="10">
    <source>
        <dbReference type="HAMAP-Rule" id="MF_00321"/>
    </source>
</evidence>
<dbReference type="GO" id="GO:0046872">
    <property type="term" value="F:metal ion binding"/>
    <property type="evidence" value="ECO:0007669"/>
    <property type="project" value="UniProtKB-KW"/>
</dbReference>
<reference evidence="12" key="1">
    <citation type="submission" date="2022-01" db="EMBL/GenBank/DDBJ databases">
        <title>Novel bile acid biosynthetic pathways are enriched in the microbiome of centenarians.</title>
        <authorList>
            <person name="Sato Y."/>
            <person name="Atarashi K."/>
            <person name="Plichta R.D."/>
            <person name="Arai Y."/>
            <person name="Sasajima S."/>
            <person name="Kearney M.S."/>
            <person name="Suda W."/>
            <person name="Takeshita K."/>
            <person name="Sasaki T."/>
            <person name="Okamoto S."/>
            <person name="Skelly N.A."/>
            <person name="Okamura Y."/>
            <person name="Vlamakis H."/>
            <person name="Li Y."/>
            <person name="Tanoue T."/>
            <person name="Takei H."/>
            <person name="Nittono H."/>
            <person name="Narushima S."/>
            <person name="Irie J."/>
            <person name="Itoh H."/>
            <person name="Moriya K."/>
            <person name="Sugiura Y."/>
            <person name="Suematsu M."/>
            <person name="Moritoki N."/>
            <person name="Shibata S."/>
            <person name="Littman R.D."/>
            <person name="Fischbach A.M."/>
            <person name="Uwamino Y."/>
            <person name="Inoue T."/>
            <person name="Honda A."/>
            <person name="Hattori M."/>
            <person name="Murai T."/>
            <person name="Xavier J.R."/>
            <person name="Hirose N."/>
            <person name="Honda K."/>
        </authorList>
    </citation>
    <scope>NUCLEOTIDE SEQUENCE</scope>
    <source>
        <strain evidence="12">CE91-St16</strain>
    </source>
</reference>
<comment type="function">
    <text evidence="10">Necessary for normal cell division and for the maintenance of normal septation.</text>
</comment>
<dbReference type="InterPro" id="IPR006073">
    <property type="entry name" value="GTP-bd"/>
</dbReference>
<sequence length="228" mass="25871">MLKCYLCSRHPLRQTAARRPARTVFAANSDNMQINKAEFKCSSERISQVPKDALKDIAFIGRSNVGKSSLINMLTGRQGLAKVSGTPGKTRLINHFLIDNAWYLVDLPGYGYARTSKTKRSEFSKIITDYVLKCEKMHFLFVLADLRLEPQKIDLQFIEMLGMNGIPFAVIFTKADKLSKTQREKSVERYRAALAEQWEELPRMFVSSSQHGTGREEILGFIGECLNV</sequence>
<protein>
    <recommendedName>
        <fullName evidence="10">Probable GTP-binding protein EngB</fullName>
    </recommendedName>
</protein>
<evidence type="ECO:0000256" key="5">
    <source>
        <dbReference type="ARBA" id="ARBA00022741"/>
    </source>
</evidence>
<dbReference type="InterPro" id="IPR019987">
    <property type="entry name" value="GTP-bd_ribosome_bio_YsxC"/>
</dbReference>
<evidence type="ECO:0000259" key="11">
    <source>
        <dbReference type="PROSITE" id="PS51706"/>
    </source>
</evidence>